<feature type="signal peptide" evidence="5">
    <location>
        <begin position="1"/>
        <end position="20"/>
    </location>
</feature>
<dbReference type="GO" id="GO:0042744">
    <property type="term" value="P:hydrogen peroxide catabolic process"/>
    <property type="evidence" value="ECO:0007669"/>
    <property type="project" value="TreeGrafter"/>
</dbReference>
<evidence type="ECO:0000256" key="4">
    <source>
        <dbReference type="RuleBase" id="RU004241"/>
    </source>
</evidence>
<dbReference type="GO" id="GO:0046872">
    <property type="term" value="F:metal ion binding"/>
    <property type="evidence" value="ECO:0007669"/>
    <property type="project" value="UniProtKB-UniRule"/>
</dbReference>
<dbReference type="Pfam" id="PF00141">
    <property type="entry name" value="peroxidase"/>
    <property type="match status" value="1"/>
</dbReference>
<dbReference type="PRINTS" id="PR00458">
    <property type="entry name" value="PEROXIDASE"/>
</dbReference>
<evidence type="ECO:0000313" key="8">
    <source>
        <dbReference type="Proteomes" id="UP000469558"/>
    </source>
</evidence>
<keyword evidence="2" id="KW-0479">Metal-binding</keyword>
<dbReference type="InterPro" id="IPR010255">
    <property type="entry name" value="Haem_peroxidase_sf"/>
</dbReference>
<evidence type="ECO:0000256" key="1">
    <source>
        <dbReference type="ARBA" id="ARBA00022559"/>
    </source>
</evidence>
<organism evidence="7 8">
    <name type="scientific">Lachnellula suecica</name>
    <dbReference type="NCBI Taxonomy" id="602035"/>
    <lineage>
        <taxon>Eukaryota</taxon>
        <taxon>Fungi</taxon>
        <taxon>Dikarya</taxon>
        <taxon>Ascomycota</taxon>
        <taxon>Pezizomycotina</taxon>
        <taxon>Leotiomycetes</taxon>
        <taxon>Helotiales</taxon>
        <taxon>Lachnaceae</taxon>
        <taxon>Lachnellula</taxon>
    </lineage>
</organism>
<dbReference type="OrthoDB" id="5985073at2759"/>
<dbReference type="GO" id="GO:0000302">
    <property type="term" value="P:response to reactive oxygen species"/>
    <property type="evidence" value="ECO:0007669"/>
    <property type="project" value="TreeGrafter"/>
</dbReference>
<dbReference type="Proteomes" id="UP000469558">
    <property type="component" value="Unassembled WGS sequence"/>
</dbReference>
<evidence type="ECO:0000313" key="7">
    <source>
        <dbReference type="EMBL" id="TVY82357.1"/>
    </source>
</evidence>
<dbReference type="GO" id="GO:0034599">
    <property type="term" value="P:cellular response to oxidative stress"/>
    <property type="evidence" value="ECO:0007669"/>
    <property type="project" value="InterPro"/>
</dbReference>
<evidence type="ECO:0000256" key="2">
    <source>
        <dbReference type="ARBA" id="ARBA00022617"/>
    </source>
</evidence>
<dbReference type="EMBL" id="QGMK01000330">
    <property type="protein sequence ID" value="TVY82357.1"/>
    <property type="molecule type" value="Genomic_DNA"/>
</dbReference>
<keyword evidence="1 5" id="KW-0575">Peroxidase</keyword>
<dbReference type="GO" id="GO:0004601">
    <property type="term" value="F:peroxidase activity"/>
    <property type="evidence" value="ECO:0007669"/>
    <property type="project" value="UniProtKB-KW"/>
</dbReference>
<evidence type="ECO:0000256" key="3">
    <source>
        <dbReference type="ARBA" id="ARBA00023002"/>
    </source>
</evidence>
<evidence type="ECO:0000256" key="5">
    <source>
        <dbReference type="RuleBase" id="RU363051"/>
    </source>
</evidence>
<feature type="domain" description="Plant heme peroxidase family profile" evidence="6">
    <location>
        <begin position="97"/>
        <end position="280"/>
    </location>
</feature>
<keyword evidence="2" id="KW-0349">Heme</keyword>
<gene>
    <name evidence="7" type="ORF">LSUE1_G003448</name>
</gene>
<proteinExistence type="inferred from homology"/>
<dbReference type="SUPFAM" id="SSF48113">
    <property type="entry name" value="Heme-dependent peroxidases"/>
    <property type="match status" value="1"/>
</dbReference>
<protein>
    <recommendedName>
        <fullName evidence="5">Peroxidase</fullName>
        <ecNumber evidence="5">1.11.1.-</ecNumber>
    </recommendedName>
</protein>
<comment type="caution">
    <text evidence="7">The sequence shown here is derived from an EMBL/GenBank/DDBJ whole genome shotgun (WGS) entry which is preliminary data.</text>
</comment>
<dbReference type="GO" id="GO:0020037">
    <property type="term" value="F:heme binding"/>
    <property type="evidence" value="ECO:0007669"/>
    <property type="project" value="UniProtKB-UniRule"/>
</dbReference>
<dbReference type="PANTHER" id="PTHR31356">
    <property type="entry name" value="THYLAKOID LUMENAL 29 KDA PROTEIN, CHLOROPLASTIC-RELATED"/>
    <property type="match status" value="1"/>
</dbReference>
<dbReference type="InterPro" id="IPR044831">
    <property type="entry name" value="Ccp1-like"/>
</dbReference>
<sequence length="521" mass="54275">MYLSKLPVLTLLHVLAPASSTYFYPTVQASLLEHILVDTSGAHASSFIGAITPCTNYVSGAQTFGRETAAQWLRVSFHDFITADIASGTGGIDASIGFETLRDENSGSAMNDSLGFFRPYVSSKIGTADFIALSVVMSVGNCGGPQIPLRGGRVDATGPGASGVPAPETSLEETLEFFSGAGFNKVDSIGLTACGHTLGSVHHGGFPTVVGPEAVTPNNTAGGIHFDSTVAIFDPLVVHEYLNGTGNQGGPLVNSFNVSSRSDLRLYESDNNATMIKLGNQGEGFLNTCVTLFQRMIETVPKGVVLSDVVKPIPVKPINATLDFDSGGNLIFTGYIRILTTGISAAPQSILLTTSLDQKGVVLNSESEIGSNVFGSTKFYPFSTKVSNPGSFTSFAVSGRGFSSKTFSVQSNIFVVPSLTSVTATDNTTATVSFSIASKGGYLRRDNGKVPTVRVEAPVGQMGTLGPAIAKFEDVAVTSAGQKAGYAIWEGSVAVEGWTLGPISVSVLDGKGNEVDVVMVD</sequence>
<name>A0A8T9CCX3_9HELO</name>
<dbReference type="Gene3D" id="1.10.520.10">
    <property type="match status" value="1"/>
</dbReference>
<comment type="similarity">
    <text evidence="4">Belongs to the peroxidase family.</text>
</comment>
<accession>A0A8T9CCX3</accession>
<keyword evidence="2" id="KW-0408">Iron</keyword>
<feature type="chain" id="PRO_5035967451" description="Peroxidase" evidence="5">
    <location>
        <begin position="21"/>
        <end position="521"/>
    </location>
</feature>
<keyword evidence="5" id="KW-0732">Signal</keyword>
<dbReference type="PANTHER" id="PTHR31356:SF53">
    <property type="entry name" value="HEME PEROXIDASE"/>
    <property type="match status" value="1"/>
</dbReference>
<keyword evidence="3 5" id="KW-0560">Oxidoreductase</keyword>
<keyword evidence="8" id="KW-1185">Reference proteome</keyword>
<reference evidence="7 8" key="1">
    <citation type="submission" date="2018-05" db="EMBL/GenBank/DDBJ databases">
        <title>Genome sequencing and assembly of the regulated plant pathogen Lachnellula willkommii and related sister species for the development of diagnostic species identification markers.</title>
        <authorList>
            <person name="Giroux E."/>
            <person name="Bilodeau G."/>
        </authorList>
    </citation>
    <scope>NUCLEOTIDE SEQUENCE [LARGE SCALE GENOMIC DNA]</scope>
    <source>
        <strain evidence="7 8">CBS 268.59</strain>
    </source>
</reference>
<dbReference type="AlphaFoldDB" id="A0A8T9CCX3"/>
<dbReference type="InterPro" id="IPR002016">
    <property type="entry name" value="Haem_peroxidase"/>
</dbReference>
<evidence type="ECO:0000259" key="6">
    <source>
        <dbReference type="PROSITE" id="PS50873"/>
    </source>
</evidence>
<dbReference type="EC" id="1.11.1.-" evidence="5"/>
<dbReference type="PROSITE" id="PS50873">
    <property type="entry name" value="PEROXIDASE_4"/>
    <property type="match status" value="1"/>
</dbReference>